<keyword evidence="2" id="KW-0472">Membrane</keyword>
<reference evidence="3 4" key="1">
    <citation type="submission" date="2016-02" db="EMBL/GenBank/DDBJ databases">
        <title>Genome analysis of coral dinoflagellate symbionts highlights evolutionary adaptations to a symbiotic lifestyle.</title>
        <authorList>
            <person name="Aranda M."/>
            <person name="Li Y."/>
            <person name="Liew Y.J."/>
            <person name="Baumgarten S."/>
            <person name="Simakov O."/>
            <person name="Wilson M."/>
            <person name="Piel J."/>
            <person name="Ashoor H."/>
            <person name="Bougouffa S."/>
            <person name="Bajic V.B."/>
            <person name="Ryu T."/>
            <person name="Ravasi T."/>
            <person name="Bayer T."/>
            <person name="Micklem G."/>
            <person name="Kim H."/>
            <person name="Bhak J."/>
            <person name="Lajeunesse T.C."/>
            <person name="Voolstra C.R."/>
        </authorList>
    </citation>
    <scope>NUCLEOTIDE SEQUENCE [LARGE SCALE GENOMIC DNA]</scope>
    <source>
        <strain evidence="3 4">CCMP2467</strain>
    </source>
</reference>
<dbReference type="EMBL" id="LSRX01000581">
    <property type="protein sequence ID" value="OLP93427.1"/>
    <property type="molecule type" value="Genomic_DNA"/>
</dbReference>
<evidence type="ECO:0000313" key="4">
    <source>
        <dbReference type="Proteomes" id="UP000186817"/>
    </source>
</evidence>
<evidence type="ECO:0000313" key="3">
    <source>
        <dbReference type="EMBL" id="OLP93427.1"/>
    </source>
</evidence>
<protein>
    <submittedName>
        <fullName evidence="3">Uncharacterized protein</fullName>
    </submittedName>
</protein>
<dbReference type="Proteomes" id="UP000186817">
    <property type="component" value="Unassembled WGS sequence"/>
</dbReference>
<organism evidence="3 4">
    <name type="scientific">Symbiodinium microadriaticum</name>
    <name type="common">Dinoflagellate</name>
    <name type="synonym">Zooxanthella microadriatica</name>
    <dbReference type="NCBI Taxonomy" id="2951"/>
    <lineage>
        <taxon>Eukaryota</taxon>
        <taxon>Sar</taxon>
        <taxon>Alveolata</taxon>
        <taxon>Dinophyceae</taxon>
        <taxon>Suessiales</taxon>
        <taxon>Symbiodiniaceae</taxon>
        <taxon>Symbiodinium</taxon>
    </lineage>
</organism>
<evidence type="ECO:0000256" key="1">
    <source>
        <dbReference type="SAM" id="MobiDB-lite"/>
    </source>
</evidence>
<keyword evidence="2" id="KW-1133">Transmembrane helix</keyword>
<evidence type="ECO:0000256" key="2">
    <source>
        <dbReference type="SAM" id="Phobius"/>
    </source>
</evidence>
<proteinExistence type="predicted"/>
<dbReference type="OrthoDB" id="434033at2759"/>
<keyword evidence="4" id="KW-1185">Reference proteome</keyword>
<comment type="caution">
    <text evidence="3">The sequence shown here is derived from an EMBL/GenBank/DDBJ whole genome shotgun (WGS) entry which is preliminary data.</text>
</comment>
<feature type="compositionally biased region" description="Basic residues" evidence="1">
    <location>
        <begin position="607"/>
        <end position="621"/>
    </location>
</feature>
<name>A0A1Q9DE48_SYMMI</name>
<gene>
    <name evidence="3" type="ORF">AK812_SmicGene24678</name>
</gene>
<feature type="region of interest" description="Disordered" evidence="1">
    <location>
        <begin position="607"/>
        <end position="634"/>
    </location>
</feature>
<dbReference type="AlphaFoldDB" id="A0A1Q9DE48"/>
<feature type="transmembrane region" description="Helical" evidence="2">
    <location>
        <begin position="405"/>
        <end position="426"/>
    </location>
</feature>
<accession>A0A1Q9DE48</accession>
<keyword evidence="2" id="KW-0812">Transmembrane</keyword>
<sequence>MAAGRENYKAAGSAISHCFQEHDTHNTCCMLDKKARDGNDAAGNPIGAASLAAARKIAGKSAEEMPDRDDLLTPWCTCFGSQVCGHYASKTGTKVKFVNDCGCASGTPGKGFCMSKIPAGSVYNCEGWARTQFRMPGHATPGVSKPSDEENVCTALQGKEEVDSLHWSTLGDACLATSAVKETGAISLCGMLGVRVHGSTCATGNQTSIASMREVSEDYRLTSFASSLCRSRMPAQLQQKYDAMGLPAPQPDPVAFALLTALGAIKDLKLYRDWEDPMGMLNEMMNAAQALEIQELQRKQDGTDLGWRGCELLLRGGASDSAELERLAKQVKEAAEQARAATVAGGVAVVDAAASSSKNAEGPVDLTETAFELSNSRLRIFTRVALKSKVAQAFAEEEEPRPAQLLILVVVVVMVMVLEVAMILVLKQHEQQALGQTLSSLLTGREKAAVSSDSGLVLPTTLDKAAVCPGRKGIEVLTAVVLEPDGSAAFGRMANKSGIFGGCTDPLQIKLISEPPLVVEQVQVAPALSDEQPVNPVRRSEQILDISLYRRRHSSLCGALGFVIFNEILKSTLKADLPEYLRPRKSRSRSVRKFGAKFAEVVHSGLRRASRSARRRKRKSRSAGGKSGVELTLT</sequence>